<dbReference type="GO" id="GO:0016485">
    <property type="term" value="P:protein processing"/>
    <property type="evidence" value="ECO:0007669"/>
    <property type="project" value="UniProtKB-UniRule"/>
</dbReference>
<dbReference type="PROSITE" id="PS01046">
    <property type="entry name" value="LON_SER"/>
    <property type="match status" value="1"/>
</dbReference>
<dbReference type="Gene3D" id="1.20.5.5270">
    <property type="match status" value="1"/>
</dbReference>
<dbReference type="HAMAP" id="MF_03121">
    <property type="entry name" value="lonp2_euk"/>
    <property type="match status" value="1"/>
</dbReference>
<dbReference type="SUPFAM" id="SSF52540">
    <property type="entry name" value="P-loop containing nucleoside triphosphate hydrolases"/>
    <property type="match status" value="1"/>
</dbReference>
<feature type="region of interest" description="Disordered" evidence="14">
    <location>
        <begin position="65"/>
        <end position="96"/>
    </location>
</feature>
<dbReference type="GO" id="GO:0005524">
    <property type="term" value="F:ATP binding"/>
    <property type="evidence" value="ECO:0007669"/>
    <property type="project" value="UniProtKB-UniRule"/>
</dbReference>
<dbReference type="InterPro" id="IPR003593">
    <property type="entry name" value="AAA+_ATPase"/>
</dbReference>
<dbReference type="CDD" id="cd19500">
    <property type="entry name" value="RecA-like_Lon"/>
    <property type="match status" value="1"/>
</dbReference>
<protein>
    <recommendedName>
        <fullName evidence="8">Lon protease homolog 2, peroxisomal</fullName>
        <ecNumber evidence="8">3.4.21.-</ecNumber>
    </recommendedName>
</protein>
<dbReference type="Gene3D" id="3.40.50.300">
    <property type="entry name" value="P-loop containing nucleotide triphosphate hydrolases"/>
    <property type="match status" value="1"/>
</dbReference>
<evidence type="ECO:0000256" key="1">
    <source>
        <dbReference type="ARBA" id="ARBA00004253"/>
    </source>
</evidence>
<proteinExistence type="inferred from homology"/>
<dbReference type="GO" id="GO:0016887">
    <property type="term" value="F:ATP hydrolysis activity"/>
    <property type="evidence" value="ECO:0007669"/>
    <property type="project" value="UniProtKB-UniRule"/>
</dbReference>
<keyword evidence="18" id="KW-1185">Reference proteome</keyword>
<dbReference type="GO" id="GO:0005782">
    <property type="term" value="C:peroxisomal matrix"/>
    <property type="evidence" value="ECO:0007669"/>
    <property type="project" value="UniProtKB-SubCell"/>
</dbReference>
<dbReference type="InterPro" id="IPR008268">
    <property type="entry name" value="Peptidase_S16_AS"/>
</dbReference>
<evidence type="ECO:0000256" key="9">
    <source>
        <dbReference type="PIRNR" id="PIRNR001174"/>
    </source>
</evidence>
<reference evidence="17 18" key="1">
    <citation type="submission" date="2013-10" db="EMBL/GenBank/DDBJ databases">
        <authorList>
            <consortium name="International Citrus Genome Consortium"/>
            <person name="Jenkins J."/>
            <person name="Schmutz J."/>
            <person name="Prochnik S."/>
            <person name="Rokhsar D."/>
            <person name="Gmitter F."/>
            <person name="Ollitrault P."/>
            <person name="Machado M."/>
            <person name="Talon M."/>
            <person name="Wincker P."/>
            <person name="Jaillon O."/>
            <person name="Morgante M."/>
        </authorList>
    </citation>
    <scope>NUCLEOTIDE SEQUENCE</scope>
    <source>
        <strain evidence="18">cv. Clemenules</strain>
    </source>
</reference>
<feature type="domain" description="Lon N-terminal" evidence="16">
    <location>
        <begin position="11"/>
        <end position="252"/>
    </location>
</feature>
<dbReference type="Pfam" id="PF02190">
    <property type="entry name" value="LON_substr_bdg"/>
    <property type="match status" value="1"/>
</dbReference>
<dbReference type="FunFam" id="1.20.5.5270:FF:000002">
    <property type="entry name" value="Lon protease homolog"/>
    <property type="match status" value="1"/>
</dbReference>
<evidence type="ECO:0000256" key="6">
    <source>
        <dbReference type="ARBA" id="ARBA00022840"/>
    </source>
</evidence>
<dbReference type="InterPro" id="IPR027417">
    <property type="entry name" value="P-loop_NTPase"/>
</dbReference>
<dbReference type="SMART" id="SM00464">
    <property type="entry name" value="LON"/>
    <property type="match status" value="1"/>
</dbReference>
<evidence type="ECO:0000313" key="18">
    <source>
        <dbReference type="Proteomes" id="UP000030687"/>
    </source>
</evidence>
<dbReference type="InterPro" id="IPR015947">
    <property type="entry name" value="PUA-like_sf"/>
</dbReference>
<dbReference type="InterPro" id="IPR003111">
    <property type="entry name" value="Lon_prtase_N"/>
</dbReference>
<dbReference type="Gene3D" id="2.30.130.40">
    <property type="entry name" value="LON domain-like"/>
    <property type="match status" value="1"/>
</dbReference>
<dbReference type="Gene3D" id="1.20.58.1480">
    <property type="match status" value="1"/>
</dbReference>
<feature type="binding site" evidence="8 11">
    <location>
        <begin position="405"/>
        <end position="412"/>
    </location>
    <ligand>
        <name>ATP</name>
        <dbReference type="ChEBI" id="CHEBI:30616"/>
    </ligand>
</feature>
<evidence type="ECO:0000256" key="7">
    <source>
        <dbReference type="ARBA" id="ARBA00023140"/>
    </source>
</evidence>
<evidence type="ECO:0000256" key="14">
    <source>
        <dbReference type="SAM" id="MobiDB-lite"/>
    </source>
</evidence>
<dbReference type="EMBL" id="KI536661">
    <property type="protein sequence ID" value="ESR53361.1"/>
    <property type="molecule type" value="Genomic_DNA"/>
</dbReference>
<evidence type="ECO:0000256" key="2">
    <source>
        <dbReference type="ARBA" id="ARBA00022670"/>
    </source>
</evidence>
<dbReference type="SMART" id="SM00382">
    <property type="entry name" value="AAA"/>
    <property type="match status" value="1"/>
</dbReference>
<dbReference type="PANTHER" id="PTHR10046">
    <property type="entry name" value="ATP DEPENDENT LON PROTEASE FAMILY MEMBER"/>
    <property type="match status" value="1"/>
</dbReference>
<evidence type="ECO:0000256" key="8">
    <source>
        <dbReference type="HAMAP-Rule" id="MF_03121"/>
    </source>
</evidence>
<dbReference type="Pfam" id="PF22667">
    <property type="entry name" value="Lon_lid"/>
    <property type="match status" value="1"/>
</dbReference>
<dbReference type="PIRSF" id="PIRSF001174">
    <property type="entry name" value="Lon_proteas"/>
    <property type="match status" value="1"/>
</dbReference>
<evidence type="ECO:0000313" key="17">
    <source>
        <dbReference type="EMBL" id="ESR53361.1"/>
    </source>
</evidence>
<dbReference type="KEGG" id="cic:CICLE_v10018797mg"/>
<keyword evidence="2 8" id="KW-0645">Protease</keyword>
<feature type="active site" evidence="8 10">
    <location>
        <position position="759"/>
    </location>
</feature>
<dbReference type="Gramene" id="ESR53361">
    <property type="protein sequence ID" value="ESR53361"/>
    <property type="gene ID" value="CICLE_v10018797mg"/>
</dbReference>
<dbReference type="InterPro" id="IPR014721">
    <property type="entry name" value="Ribsml_uS5_D2-typ_fold_subgr"/>
</dbReference>
<dbReference type="Gene3D" id="1.10.8.60">
    <property type="match status" value="1"/>
</dbReference>
<dbReference type="InterPro" id="IPR054594">
    <property type="entry name" value="Lon_lid"/>
</dbReference>
<keyword evidence="3 8" id="KW-0547">Nucleotide-binding</keyword>
<dbReference type="GO" id="GO:0006515">
    <property type="term" value="P:protein quality control for misfolded or incompletely synthesized proteins"/>
    <property type="evidence" value="ECO:0007669"/>
    <property type="project" value="UniProtKB-UniRule"/>
</dbReference>
<keyword evidence="4 8" id="KW-0378">Hydrolase</keyword>
<evidence type="ECO:0000259" key="16">
    <source>
        <dbReference type="PROSITE" id="PS51787"/>
    </source>
</evidence>
<dbReference type="InterPro" id="IPR046336">
    <property type="entry name" value="Lon_prtase_N_sf"/>
</dbReference>
<dbReference type="Gene3D" id="3.30.230.10">
    <property type="match status" value="1"/>
</dbReference>
<evidence type="ECO:0000256" key="11">
    <source>
        <dbReference type="PIRSR" id="PIRSR001174-2"/>
    </source>
</evidence>
<dbReference type="GO" id="GO:0004176">
    <property type="term" value="F:ATP-dependent peptidase activity"/>
    <property type="evidence" value="ECO:0007669"/>
    <property type="project" value="UniProtKB-UniRule"/>
</dbReference>
<comment type="subcellular location">
    <subcellularLocation>
        <location evidence="1 8">Peroxisome matrix</location>
    </subcellularLocation>
</comment>
<accession>V4TTY1</accession>
<dbReference type="FunFam" id="3.30.230.10:FF:000019">
    <property type="entry name" value="Lon protease homolog 2, peroxisomal"/>
    <property type="match status" value="1"/>
</dbReference>
<keyword evidence="6 8" id="KW-0067">ATP-binding</keyword>
<evidence type="ECO:0000256" key="5">
    <source>
        <dbReference type="ARBA" id="ARBA00022825"/>
    </source>
</evidence>
<organism evidence="17 18">
    <name type="scientific">Citrus clementina</name>
    <name type="common">Clementine</name>
    <name type="synonym">Citrus deliciosa x Citrus sinensis</name>
    <dbReference type="NCBI Taxonomy" id="85681"/>
    <lineage>
        <taxon>Eukaryota</taxon>
        <taxon>Viridiplantae</taxon>
        <taxon>Streptophyta</taxon>
        <taxon>Embryophyta</taxon>
        <taxon>Tracheophyta</taxon>
        <taxon>Spermatophyta</taxon>
        <taxon>Magnoliopsida</taxon>
        <taxon>eudicotyledons</taxon>
        <taxon>Gunneridae</taxon>
        <taxon>Pentapetalae</taxon>
        <taxon>rosids</taxon>
        <taxon>malvids</taxon>
        <taxon>Sapindales</taxon>
        <taxon>Rutaceae</taxon>
        <taxon>Aurantioideae</taxon>
        <taxon>Citrus</taxon>
    </lineage>
</organism>
<dbReference type="NCBIfam" id="TIGR00763">
    <property type="entry name" value="lon"/>
    <property type="match status" value="1"/>
</dbReference>
<keyword evidence="7 8" id="KW-0576">Peroxisome</keyword>
<evidence type="ECO:0000256" key="12">
    <source>
        <dbReference type="PROSITE-ProRule" id="PRU01122"/>
    </source>
</evidence>
<dbReference type="PROSITE" id="PS51787">
    <property type="entry name" value="LON_N"/>
    <property type="match status" value="1"/>
</dbReference>
<dbReference type="Proteomes" id="UP000030687">
    <property type="component" value="Unassembled WGS sequence"/>
</dbReference>
<dbReference type="FunFam" id="3.40.50.300:FF:000651">
    <property type="entry name" value="Lon protease homolog 2, peroxisomal"/>
    <property type="match status" value="1"/>
</dbReference>
<dbReference type="GO" id="GO:0004252">
    <property type="term" value="F:serine-type endopeptidase activity"/>
    <property type="evidence" value="ECO:0007669"/>
    <property type="project" value="UniProtKB-UniRule"/>
</dbReference>
<feature type="short sequence motif" description="Microbody targeting signal" evidence="8">
    <location>
        <begin position="861"/>
        <end position="863"/>
    </location>
</feature>
<dbReference type="InterPro" id="IPR003959">
    <property type="entry name" value="ATPase_AAA_core"/>
</dbReference>
<dbReference type="InterPro" id="IPR027501">
    <property type="entry name" value="Lonp2_euk"/>
</dbReference>
<dbReference type="EC" id="3.4.21.-" evidence="8"/>
<dbReference type="SUPFAM" id="SSF88697">
    <property type="entry name" value="PUA domain-like"/>
    <property type="match status" value="1"/>
</dbReference>
<feature type="domain" description="Lon proteolytic" evidence="15">
    <location>
        <begin position="668"/>
        <end position="853"/>
    </location>
</feature>
<evidence type="ECO:0000256" key="3">
    <source>
        <dbReference type="ARBA" id="ARBA00022741"/>
    </source>
</evidence>
<dbReference type="InterPro" id="IPR004815">
    <property type="entry name" value="Lon_bac/euk-typ"/>
</dbReference>
<dbReference type="PRINTS" id="PR00830">
    <property type="entry name" value="ENDOLAPTASE"/>
</dbReference>
<dbReference type="InterPro" id="IPR027065">
    <property type="entry name" value="Lon_Prtase"/>
</dbReference>
<dbReference type="SUPFAM" id="SSF54211">
    <property type="entry name" value="Ribosomal protein S5 domain 2-like"/>
    <property type="match status" value="1"/>
</dbReference>
<evidence type="ECO:0000259" key="15">
    <source>
        <dbReference type="PROSITE" id="PS51786"/>
    </source>
</evidence>
<dbReference type="AlphaFoldDB" id="V4TTY1"/>
<dbReference type="GO" id="GO:0016558">
    <property type="term" value="P:protein import into peroxisome matrix"/>
    <property type="evidence" value="ECO:0007669"/>
    <property type="project" value="UniProtKB-UniRule"/>
</dbReference>
<comment type="function">
    <text evidence="8">ATP-dependent serine protease that mediates the selective degradation of misfolded and unassembled polypeptides in the peroxisomal matrix. Necessary for type 2 peroxisome targeting signal (PTS2)-containing protein processing and facilitates peroxisome matrix protein import.</text>
</comment>
<dbReference type="InterPro" id="IPR008269">
    <property type="entry name" value="Lon_proteolytic"/>
</dbReference>
<name>V4TTY1_CITCL</name>
<sequence length="863" mass="95500">MTESVELPNRLGILPFRNKVLLPGAIIRIRCTSPSSVKLVEQELWQREEKGLIGILPVRDAAADTSVGPTVSQGGVGGDSSERASKVQVGASDGKNQQEVIHWHNRGVAARALHLSRGVEKPSGRVTYIVVLEGLCRFSVQELSTRGTYYTARISSLEMTKIEMEQVEQDPDFIALSRQFKATAMELISVLEQKQKTGGRTKVLLETVPIHKLADIFVASFEISFEEQLVMLDSVDLKVRLSKATELVDRHLQSIRVAEKITQKVEGQLSKSQKEFLLRQQMRAIKEELGDNDDDEDDLVALERKMQSAGMPSNIWKHVQKELRRLKKMQPQQPGYTSSRVYLELIADLPWEKASEEIDLDLKAAKERLDSDHYGLVRVKQRIIEYLAVRKLKPDARGPVLCFVGPPGVGKTSLASSIASALGRKFIRISLGGVKDEADIRGHRRTYIGSMPGRLIDGLKRVGVCNPVMLLDEIDKTGSDVRGDPASALLEVLDPEQNKTFNDHYLNVPFDLSKVIFVATANRAQPIPPPLLDRMEVIELPGYTPEEKLRIAMRHLIPRVLDQHGLGSEFLQIPEAMVKLVIQRYTREAGVRNLERNLAALARAAAVKVAEQEQEQALPSSKDVHRLGSPLLDNRLADGAEVEMEVIPMGESTHEPPRFDDREAAERVAAPGISVGLVWTNFGGEVQFVEATAMRGKGELHLTGQLGDVIKESAQIALTWVRARATDLQLVAEDGMNLLQGRDIHIHFPAGAVPKDGPSAGVTLVTALVSLFSRKRVRADTAMTGEMTLRGLVLPVGGVKDKILAAHRYGIKRVILPERNLKDLVEVPAAVLASLEIILAKRMEDVLEQAFEGGCPWRQHSKL</sequence>
<gene>
    <name evidence="17" type="ORF">CICLE_v10018797mg</name>
</gene>
<evidence type="ECO:0000256" key="4">
    <source>
        <dbReference type="ARBA" id="ARBA00022801"/>
    </source>
</evidence>
<dbReference type="Pfam" id="PF05362">
    <property type="entry name" value="Lon_C"/>
    <property type="match status" value="1"/>
</dbReference>
<dbReference type="FunFam" id="1.20.58.1480:FF:000005">
    <property type="entry name" value="Lon protease homolog 2, peroxisomal"/>
    <property type="match status" value="1"/>
</dbReference>
<dbReference type="Pfam" id="PF00004">
    <property type="entry name" value="AAA"/>
    <property type="match status" value="1"/>
</dbReference>
<feature type="active site" evidence="8 10">
    <location>
        <position position="802"/>
    </location>
</feature>
<keyword evidence="5 8" id="KW-0720">Serine protease</keyword>
<dbReference type="PROSITE" id="PS51786">
    <property type="entry name" value="LON_PROTEOLYTIC"/>
    <property type="match status" value="1"/>
</dbReference>
<dbReference type="InterPro" id="IPR020568">
    <property type="entry name" value="Ribosomal_Su5_D2-typ_SF"/>
</dbReference>
<comment type="similarity">
    <text evidence="8 9 12 13">Belongs to the peptidase S16 family.</text>
</comment>
<evidence type="ECO:0000256" key="13">
    <source>
        <dbReference type="RuleBase" id="RU000591"/>
    </source>
</evidence>
<evidence type="ECO:0000256" key="10">
    <source>
        <dbReference type="PIRSR" id="PIRSR001174-1"/>
    </source>
</evidence>